<keyword evidence="2 6" id="KW-0472">Membrane</keyword>
<evidence type="ECO:0000313" key="10">
    <source>
        <dbReference type="Proteomes" id="UP001269375"/>
    </source>
</evidence>
<feature type="compositionally biased region" description="Polar residues" evidence="7">
    <location>
        <begin position="186"/>
        <end position="197"/>
    </location>
</feature>
<name>A0ABU1GW21_9GAMM</name>
<feature type="chain" id="PRO_5045174101" description="LPS-assembly lipoprotein LptE" evidence="8">
    <location>
        <begin position="22"/>
        <end position="197"/>
    </location>
</feature>
<keyword evidence="4 6" id="KW-0998">Cell outer membrane</keyword>
<proteinExistence type="inferred from homology"/>
<evidence type="ECO:0000256" key="8">
    <source>
        <dbReference type="SAM" id="SignalP"/>
    </source>
</evidence>
<dbReference type="EMBL" id="JARWAO010000003">
    <property type="protein sequence ID" value="MDR5895632.1"/>
    <property type="molecule type" value="Genomic_DNA"/>
</dbReference>
<comment type="function">
    <text evidence="6">Together with LptD, is involved in the assembly of lipopolysaccharide (LPS) at the surface of the outer membrane. Required for the proper assembly of LptD. Binds LPS and may serve as the LPS recognition site at the outer membrane.</text>
</comment>
<evidence type="ECO:0000256" key="4">
    <source>
        <dbReference type="ARBA" id="ARBA00023237"/>
    </source>
</evidence>
<dbReference type="Pfam" id="PF04390">
    <property type="entry name" value="LptE"/>
    <property type="match status" value="1"/>
</dbReference>
<evidence type="ECO:0000256" key="7">
    <source>
        <dbReference type="SAM" id="MobiDB-lite"/>
    </source>
</evidence>
<evidence type="ECO:0000256" key="1">
    <source>
        <dbReference type="ARBA" id="ARBA00022729"/>
    </source>
</evidence>
<feature type="compositionally biased region" description="Polar residues" evidence="7">
    <location>
        <begin position="119"/>
        <end position="131"/>
    </location>
</feature>
<comment type="subunit">
    <text evidence="6">Component of the lipopolysaccharide transport and assembly complex. Interacts with LptD.</text>
</comment>
<dbReference type="Gene3D" id="3.30.160.150">
    <property type="entry name" value="Lipoprotein like domain"/>
    <property type="match status" value="1"/>
</dbReference>
<accession>A0ABU1GW21</accession>
<protein>
    <recommendedName>
        <fullName evidence="6">LPS-assembly lipoprotein LptE</fullName>
    </recommendedName>
</protein>
<dbReference type="RefSeq" id="WP_251589412.1">
    <property type="nucleotide sequence ID" value="NZ_JAMLJI010000001.1"/>
</dbReference>
<comment type="subcellular location">
    <subcellularLocation>
        <location evidence="6">Cell outer membrane</location>
        <topology evidence="6">Lipid-anchor</topology>
    </subcellularLocation>
</comment>
<keyword evidence="10" id="KW-1185">Reference proteome</keyword>
<dbReference type="InterPro" id="IPR007485">
    <property type="entry name" value="LPS_assembly_LptE"/>
</dbReference>
<dbReference type="Proteomes" id="UP001269375">
    <property type="component" value="Unassembled WGS sequence"/>
</dbReference>
<keyword evidence="5 6" id="KW-0449">Lipoprotein</keyword>
<evidence type="ECO:0000256" key="5">
    <source>
        <dbReference type="ARBA" id="ARBA00023288"/>
    </source>
</evidence>
<dbReference type="HAMAP" id="MF_01186">
    <property type="entry name" value="LPS_assembly_LptE"/>
    <property type="match status" value="1"/>
</dbReference>
<evidence type="ECO:0000256" key="6">
    <source>
        <dbReference type="HAMAP-Rule" id="MF_01186"/>
    </source>
</evidence>
<dbReference type="PANTHER" id="PTHR38098:SF1">
    <property type="entry name" value="LPS-ASSEMBLY LIPOPROTEIN LPTE"/>
    <property type="match status" value="1"/>
</dbReference>
<organism evidence="9 10">
    <name type="scientific">Larsenimonas suaedae</name>
    <dbReference type="NCBI Taxonomy" id="1851019"/>
    <lineage>
        <taxon>Bacteria</taxon>
        <taxon>Pseudomonadati</taxon>
        <taxon>Pseudomonadota</taxon>
        <taxon>Gammaproteobacteria</taxon>
        <taxon>Oceanospirillales</taxon>
        <taxon>Halomonadaceae</taxon>
        <taxon>Larsenimonas</taxon>
    </lineage>
</organism>
<dbReference type="PANTHER" id="PTHR38098">
    <property type="entry name" value="LPS-ASSEMBLY LIPOPROTEIN LPTE"/>
    <property type="match status" value="1"/>
</dbReference>
<evidence type="ECO:0000256" key="3">
    <source>
        <dbReference type="ARBA" id="ARBA00023139"/>
    </source>
</evidence>
<keyword evidence="1 6" id="KW-0732">Signal</keyword>
<comment type="similarity">
    <text evidence="6">Belongs to the LptE lipoprotein family.</text>
</comment>
<sequence length="197" mass="21602">MKRRALLSTTLALAATLTLSACGFQLRGYQDTTLPFSTLTVNSSDGGGTRDLAYQAVTRALKNADVTLDATAPLRLNLGKSSFDERELTFGDAGSQERQVVFTLPYSVQRTRDGAYLEDQQSVETSGTYTTSEDRLLSRDSQRSDLEDDLRREAAQQLIERLQTLKPNAQRLESSETGKSDAPGTDQPQADNESLSQ</sequence>
<feature type="region of interest" description="Disordered" evidence="7">
    <location>
        <begin position="113"/>
        <end position="197"/>
    </location>
</feature>
<dbReference type="PROSITE" id="PS51257">
    <property type="entry name" value="PROKAR_LIPOPROTEIN"/>
    <property type="match status" value="1"/>
</dbReference>
<feature type="compositionally biased region" description="Basic and acidic residues" evidence="7">
    <location>
        <begin position="132"/>
        <end position="154"/>
    </location>
</feature>
<keyword evidence="3 6" id="KW-0564">Palmitate</keyword>
<feature type="signal peptide" evidence="8">
    <location>
        <begin position="1"/>
        <end position="21"/>
    </location>
</feature>
<evidence type="ECO:0000256" key="2">
    <source>
        <dbReference type="ARBA" id="ARBA00023136"/>
    </source>
</evidence>
<reference evidence="9 10" key="1">
    <citation type="submission" date="2023-04" db="EMBL/GenBank/DDBJ databases">
        <title>A long-awaited taxogenomic arrangement of the family Halomonadaceae.</title>
        <authorList>
            <person name="De La Haba R."/>
            <person name="Chuvochina M."/>
            <person name="Wittouck S."/>
            <person name="Arahal D.R."/>
            <person name="Sanchez-Porro C."/>
            <person name="Hugenholtz P."/>
            <person name="Ventosa A."/>
        </authorList>
    </citation>
    <scope>NUCLEOTIDE SEQUENCE [LARGE SCALE GENOMIC DNA]</scope>
    <source>
        <strain evidence="9 10">DSM 22428</strain>
    </source>
</reference>
<gene>
    <name evidence="6" type="primary">lptE</name>
    <name evidence="9" type="ORF">QC825_06050</name>
</gene>
<evidence type="ECO:0000313" key="9">
    <source>
        <dbReference type="EMBL" id="MDR5895632.1"/>
    </source>
</evidence>
<comment type="caution">
    <text evidence="9">The sequence shown here is derived from an EMBL/GenBank/DDBJ whole genome shotgun (WGS) entry which is preliminary data.</text>
</comment>